<evidence type="ECO:0000313" key="3">
    <source>
        <dbReference type="Proteomes" id="UP000319824"/>
    </source>
</evidence>
<dbReference type="InterPro" id="IPR049809">
    <property type="entry name" value="YehF/YfeS-like_WGR"/>
</dbReference>
<protein>
    <submittedName>
        <fullName evidence="2">Putative DNA-binding WGR domain protein</fullName>
    </submittedName>
</protein>
<dbReference type="Pfam" id="PF05406">
    <property type="entry name" value="WGR"/>
    <property type="match status" value="1"/>
</dbReference>
<evidence type="ECO:0000259" key="1">
    <source>
        <dbReference type="PROSITE" id="PS51977"/>
    </source>
</evidence>
<evidence type="ECO:0000313" key="2">
    <source>
        <dbReference type="EMBL" id="TVZ74938.1"/>
    </source>
</evidence>
<keyword evidence="2" id="KW-0238">DNA-binding</keyword>
<sequence>MSLYPYRLYCHRTDPSRNMARFYALSIQPTLFGETAVVRSWGRIGTSGREKTEVFSDELAAASHFLELARRKRAKGYRPIGSCGNAGEDRSLGAMADDRGAAW</sequence>
<feature type="domain" description="WGR" evidence="1">
    <location>
        <begin position="1"/>
        <end position="91"/>
    </location>
</feature>
<accession>A0A559TJZ1</accession>
<organism evidence="2 3">
    <name type="scientific">Rhizobium mongolense USDA 1844</name>
    <dbReference type="NCBI Taxonomy" id="1079460"/>
    <lineage>
        <taxon>Bacteria</taxon>
        <taxon>Pseudomonadati</taxon>
        <taxon>Pseudomonadota</taxon>
        <taxon>Alphaproteobacteria</taxon>
        <taxon>Hyphomicrobiales</taxon>
        <taxon>Rhizobiaceae</taxon>
        <taxon>Rhizobium/Agrobacterium group</taxon>
        <taxon>Rhizobium</taxon>
    </lineage>
</organism>
<name>A0A559TJZ1_9HYPH</name>
<dbReference type="GO" id="GO:0003677">
    <property type="term" value="F:DNA binding"/>
    <property type="evidence" value="ECO:0007669"/>
    <property type="project" value="UniProtKB-KW"/>
</dbReference>
<dbReference type="SMART" id="SM00773">
    <property type="entry name" value="WGR"/>
    <property type="match status" value="1"/>
</dbReference>
<dbReference type="Gene3D" id="2.20.140.10">
    <property type="entry name" value="WGR domain"/>
    <property type="match status" value="1"/>
</dbReference>
<dbReference type="CDD" id="cd07996">
    <property type="entry name" value="WGR_MMR_like"/>
    <property type="match status" value="1"/>
</dbReference>
<dbReference type="AlphaFoldDB" id="A0A559TJZ1"/>
<comment type="caution">
    <text evidence="2">The sequence shown here is derived from an EMBL/GenBank/DDBJ whole genome shotgun (WGS) entry which is preliminary data.</text>
</comment>
<dbReference type="EMBL" id="VISO01000001">
    <property type="protein sequence ID" value="TVZ74938.1"/>
    <property type="molecule type" value="Genomic_DNA"/>
</dbReference>
<dbReference type="InterPro" id="IPR036930">
    <property type="entry name" value="WGR_dom_sf"/>
</dbReference>
<dbReference type="PROSITE" id="PS51977">
    <property type="entry name" value="WGR"/>
    <property type="match status" value="1"/>
</dbReference>
<dbReference type="SUPFAM" id="SSF142921">
    <property type="entry name" value="WGR domain-like"/>
    <property type="match status" value="1"/>
</dbReference>
<gene>
    <name evidence="2" type="ORF">BCL32_0277</name>
</gene>
<dbReference type="RefSeq" id="WP_022718797.1">
    <property type="nucleotide sequence ID" value="NZ_ATTQ01000031.1"/>
</dbReference>
<dbReference type="InterPro" id="IPR008893">
    <property type="entry name" value="WGR_domain"/>
</dbReference>
<dbReference type="Proteomes" id="UP000319824">
    <property type="component" value="Unassembled WGS sequence"/>
</dbReference>
<reference evidence="2 3" key="1">
    <citation type="submission" date="2019-06" db="EMBL/GenBank/DDBJ databases">
        <title>Pac Bio to generate improved reference genome sequences for organisms with transposon mutant libraries (support for FEBA project).</title>
        <authorList>
            <person name="Blow M."/>
        </authorList>
    </citation>
    <scope>NUCLEOTIDE SEQUENCE [LARGE SCALE GENOMIC DNA]</scope>
    <source>
        <strain evidence="2 3">USDA 1844</strain>
    </source>
</reference>
<proteinExistence type="predicted"/>